<reference evidence="2" key="1">
    <citation type="journal article" date="2020" name="mSystems">
        <title>Genome- and Community-Level Interaction Insights into Carbon Utilization and Element Cycling Functions of Hydrothermarchaeota in Hydrothermal Sediment.</title>
        <authorList>
            <person name="Zhou Z."/>
            <person name="Liu Y."/>
            <person name="Xu W."/>
            <person name="Pan J."/>
            <person name="Luo Z.H."/>
            <person name="Li M."/>
        </authorList>
    </citation>
    <scope>NUCLEOTIDE SEQUENCE [LARGE SCALE GENOMIC DNA]</scope>
    <source>
        <strain evidence="2">HyVt-80</strain>
    </source>
</reference>
<evidence type="ECO:0000313" key="2">
    <source>
        <dbReference type="EMBL" id="HHF08213.1"/>
    </source>
</evidence>
<comment type="caution">
    <text evidence="2">The sequence shown here is derived from an EMBL/GenBank/DDBJ whole genome shotgun (WGS) entry which is preliminary data.</text>
</comment>
<dbReference type="AlphaFoldDB" id="A0A7C5HXS7"/>
<sequence>MKEEKHDVIVIGAGPAGCAAAKILSENGAKVLLLDKFGFNKEKGCGGGLTPKAVRLLKKIFPVIQLKANPVKKLELHYGFEGHSKKVCGMLFNRPLFHVTSRSTLDRDLLKVTAESSVSFRKERVRFIRKTGELFVVETDNQSYRAEYVIIAAGVFGSRLLTDTIKQRYSNIVHYKAPKLSNAVSLIFFENGYAWYFPGLEEASIGSGVYVEGNPSFYISKENLSITPYKIPENEEYHVTPIPDFSVEFAYEVNEFMEGCLVIGDSAGLVDSWTGEGISYALYSGMLAARAVMKYRKSKLNKNYLRELRPLMENLVMATGLRNSFLRNFPEKIQLVKDKRFARLFFTYVSCFSKSVLGLALKSYLIPGHKVRID</sequence>
<dbReference type="Pfam" id="PF07992">
    <property type="entry name" value="Pyr_redox_2"/>
    <property type="match status" value="1"/>
</dbReference>
<dbReference type="Proteomes" id="UP000886129">
    <property type="component" value="Unassembled WGS sequence"/>
</dbReference>
<protein>
    <submittedName>
        <fullName evidence="2">NAD(P)/FAD-dependent oxidoreductase</fullName>
    </submittedName>
</protein>
<gene>
    <name evidence="2" type="ORF">ENL26_00370</name>
</gene>
<dbReference type="InterPro" id="IPR036188">
    <property type="entry name" value="FAD/NAD-bd_sf"/>
</dbReference>
<evidence type="ECO:0000259" key="1">
    <source>
        <dbReference type="Pfam" id="PF07992"/>
    </source>
</evidence>
<organism evidence="2">
    <name type="scientific">Kosmotoga arenicorallina</name>
    <dbReference type="NCBI Taxonomy" id="688066"/>
    <lineage>
        <taxon>Bacteria</taxon>
        <taxon>Thermotogati</taxon>
        <taxon>Thermotogota</taxon>
        <taxon>Thermotogae</taxon>
        <taxon>Kosmotogales</taxon>
        <taxon>Kosmotogaceae</taxon>
        <taxon>Kosmotoga</taxon>
    </lineage>
</organism>
<dbReference type="PANTHER" id="PTHR42685">
    <property type="entry name" value="GERANYLGERANYL DIPHOSPHATE REDUCTASE"/>
    <property type="match status" value="1"/>
</dbReference>
<dbReference type="EMBL" id="DRTH01000015">
    <property type="protein sequence ID" value="HHF08213.1"/>
    <property type="molecule type" value="Genomic_DNA"/>
</dbReference>
<proteinExistence type="predicted"/>
<dbReference type="PRINTS" id="PR00411">
    <property type="entry name" value="PNDRDTASEI"/>
</dbReference>
<accession>A0A7C5HXS7</accession>
<dbReference type="InterPro" id="IPR050407">
    <property type="entry name" value="Geranylgeranyl_reductase"/>
</dbReference>
<dbReference type="Gene3D" id="3.50.50.60">
    <property type="entry name" value="FAD/NAD(P)-binding domain"/>
    <property type="match status" value="1"/>
</dbReference>
<dbReference type="SUPFAM" id="SSF51905">
    <property type="entry name" value="FAD/NAD(P)-binding domain"/>
    <property type="match status" value="1"/>
</dbReference>
<dbReference type="GO" id="GO:0016491">
    <property type="term" value="F:oxidoreductase activity"/>
    <property type="evidence" value="ECO:0007669"/>
    <property type="project" value="InterPro"/>
</dbReference>
<dbReference type="InterPro" id="IPR023753">
    <property type="entry name" value="FAD/NAD-binding_dom"/>
</dbReference>
<name>A0A7C5HXS7_9BACT</name>
<feature type="domain" description="FAD/NAD(P)-binding" evidence="1">
    <location>
        <begin position="6"/>
        <end position="160"/>
    </location>
</feature>
<dbReference type="PANTHER" id="PTHR42685:SF22">
    <property type="entry name" value="CONDITIONED MEDIUM FACTOR RECEPTOR 1"/>
    <property type="match status" value="1"/>
</dbReference>